<gene>
    <name evidence="9" type="ORF">TCMB3V08_LOCUS7303</name>
</gene>
<evidence type="ECO:0000259" key="8">
    <source>
        <dbReference type="Pfam" id="PF06916"/>
    </source>
</evidence>
<evidence type="ECO:0000256" key="5">
    <source>
        <dbReference type="ARBA" id="ARBA00023136"/>
    </source>
</evidence>
<evidence type="ECO:0000256" key="6">
    <source>
        <dbReference type="SAM" id="Coils"/>
    </source>
</evidence>
<evidence type="ECO:0000256" key="1">
    <source>
        <dbReference type="ARBA" id="ARBA00004167"/>
    </source>
</evidence>
<keyword evidence="3 7" id="KW-1133">Transmembrane helix</keyword>
<reference evidence="9" key="1">
    <citation type="submission" date="2020-11" db="EMBL/GenBank/DDBJ databases">
        <authorList>
            <person name="Tran Van P."/>
        </authorList>
    </citation>
    <scope>NUCLEOTIDE SEQUENCE</scope>
</reference>
<sequence length="321" mass="36191">MLCQVGTAMLSHSATEMHIILCPKASCRQVDGSTRSDICTKPQLCLQESLVTSDVPVLVSKSPLHCGLSLVTSDVPVLVSKISKSPLHCGLCLVTSDVPVLVSKSLLHRDLSQYSVPLLQVLGRRNTLHAHNYCTGSNKVPTEKLSLLQRFKQMYRDYWYVLVPVHVITSIGWFGAFFYMLQSSTAEDGEIEVRISVGGVDVIAILENLNVSEKVINPLRDSKAGYLAISYALYKIATPLRYTVTLGGTTVSINYLKKWGYIKPIPARDKLKEMYQERKDNLLEKKDTLMKETSEELKYRREQLKERTDNLMKTYRDKSKN</sequence>
<dbReference type="GO" id="GO:0005739">
    <property type="term" value="C:mitochondrion"/>
    <property type="evidence" value="ECO:0007669"/>
    <property type="project" value="TreeGrafter"/>
</dbReference>
<feature type="coiled-coil region" evidence="6">
    <location>
        <begin position="272"/>
        <end position="321"/>
    </location>
</feature>
<comment type="subcellular location">
    <subcellularLocation>
        <location evidence="1">Membrane</location>
        <topology evidence="1">Single-pass membrane protein</topology>
    </subcellularLocation>
</comment>
<dbReference type="PANTHER" id="PTHR21377">
    <property type="entry name" value="PROTEIN FAM210B, MITOCHONDRIAL"/>
    <property type="match status" value="1"/>
</dbReference>
<evidence type="ECO:0000256" key="3">
    <source>
        <dbReference type="ARBA" id="ARBA00022989"/>
    </source>
</evidence>
<proteinExistence type="predicted"/>
<evidence type="ECO:0000256" key="4">
    <source>
        <dbReference type="ARBA" id="ARBA00023054"/>
    </source>
</evidence>
<keyword evidence="2 7" id="KW-0812">Transmembrane</keyword>
<dbReference type="PANTHER" id="PTHR21377:SF1">
    <property type="entry name" value="PROTEIN FAM210A"/>
    <property type="match status" value="1"/>
</dbReference>
<protein>
    <submittedName>
        <fullName evidence="9">(California timema) hypothetical protein</fullName>
    </submittedName>
</protein>
<keyword evidence="5 7" id="KW-0472">Membrane</keyword>
<dbReference type="InterPro" id="IPR045866">
    <property type="entry name" value="FAM210A/B-like"/>
</dbReference>
<organism evidence="9">
    <name type="scientific">Timema californicum</name>
    <name type="common">California timema</name>
    <name type="synonym">Walking stick</name>
    <dbReference type="NCBI Taxonomy" id="61474"/>
    <lineage>
        <taxon>Eukaryota</taxon>
        <taxon>Metazoa</taxon>
        <taxon>Ecdysozoa</taxon>
        <taxon>Arthropoda</taxon>
        <taxon>Hexapoda</taxon>
        <taxon>Insecta</taxon>
        <taxon>Pterygota</taxon>
        <taxon>Neoptera</taxon>
        <taxon>Polyneoptera</taxon>
        <taxon>Phasmatodea</taxon>
        <taxon>Timematodea</taxon>
        <taxon>Timematoidea</taxon>
        <taxon>Timematidae</taxon>
        <taxon>Timema</taxon>
    </lineage>
</organism>
<dbReference type="EMBL" id="OE182560">
    <property type="protein sequence ID" value="CAD7574696.1"/>
    <property type="molecule type" value="Genomic_DNA"/>
</dbReference>
<evidence type="ECO:0000313" key="9">
    <source>
        <dbReference type="EMBL" id="CAD7574696.1"/>
    </source>
</evidence>
<dbReference type="InterPro" id="IPR009688">
    <property type="entry name" value="FAM210A/B-like_dom"/>
</dbReference>
<dbReference type="AlphaFoldDB" id="A0A7R9J8J4"/>
<dbReference type="Pfam" id="PF06916">
    <property type="entry name" value="FAM210A-B_dom"/>
    <property type="match status" value="1"/>
</dbReference>
<keyword evidence="4 6" id="KW-0175">Coiled coil</keyword>
<evidence type="ECO:0000256" key="7">
    <source>
        <dbReference type="SAM" id="Phobius"/>
    </source>
</evidence>
<evidence type="ECO:0000256" key="2">
    <source>
        <dbReference type="ARBA" id="ARBA00022692"/>
    </source>
</evidence>
<accession>A0A7R9J8J4</accession>
<name>A0A7R9J8J4_TIMCA</name>
<feature type="domain" description="DUF1279" evidence="8">
    <location>
        <begin position="149"/>
        <end position="250"/>
    </location>
</feature>
<feature type="transmembrane region" description="Helical" evidence="7">
    <location>
        <begin position="158"/>
        <end position="181"/>
    </location>
</feature>
<dbReference type="GO" id="GO:0016020">
    <property type="term" value="C:membrane"/>
    <property type="evidence" value="ECO:0007669"/>
    <property type="project" value="UniProtKB-SubCell"/>
</dbReference>